<proteinExistence type="predicted"/>
<feature type="region of interest" description="Disordered" evidence="1">
    <location>
        <begin position="1"/>
        <end position="27"/>
    </location>
</feature>
<dbReference type="AlphaFoldDB" id="A0A9Q0RJQ9"/>
<evidence type="ECO:0000313" key="3">
    <source>
        <dbReference type="Proteomes" id="UP001142055"/>
    </source>
</evidence>
<dbReference type="Proteomes" id="UP001142055">
    <property type="component" value="Chromosome 3"/>
</dbReference>
<gene>
    <name evidence="2" type="ORF">RDWZM_008156</name>
</gene>
<feature type="compositionally biased region" description="Low complexity" evidence="1">
    <location>
        <begin position="1"/>
        <end position="14"/>
    </location>
</feature>
<dbReference type="EMBL" id="JAPWDV010000003">
    <property type="protein sequence ID" value="KAJ6216999.1"/>
    <property type="molecule type" value="Genomic_DNA"/>
</dbReference>
<name>A0A9Q0RJQ9_BLOTA</name>
<evidence type="ECO:0000256" key="1">
    <source>
        <dbReference type="SAM" id="MobiDB-lite"/>
    </source>
</evidence>
<comment type="caution">
    <text evidence="2">The sequence shown here is derived from an EMBL/GenBank/DDBJ whole genome shotgun (WGS) entry which is preliminary data.</text>
</comment>
<protein>
    <submittedName>
        <fullName evidence="2">Uncharacterized protein</fullName>
    </submittedName>
</protein>
<evidence type="ECO:0000313" key="2">
    <source>
        <dbReference type="EMBL" id="KAJ6216999.1"/>
    </source>
</evidence>
<keyword evidence="3" id="KW-1185">Reference proteome</keyword>
<reference evidence="2" key="1">
    <citation type="submission" date="2022-12" db="EMBL/GenBank/DDBJ databases">
        <title>Genome assemblies of Blomia tropicalis.</title>
        <authorList>
            <person name="Cui Y."/>
        </authorList>
    </citation>
    <scope>NUCLEOTIDE SEQUENCE</scope>
    <source>
        <tissue evidence="2">Adult mites</tissue>
    </source>
</reference>
<accession>A0A9Q0RJQ9</accession>
<sequence length="118" mass="13796">QQQWQKYQHQQQQQDEANSDPKNGDSINVIEYSITDENESEGDLIGHKSIRWRLKSEQKLSERTGERVDRSQMARTRLGVNQANHIAHWPMADKWSKRANKRANDAINDANEFVQTHV</sequence>
<feature type="non-terminal residue" evidence="2">
    <location>
        <position position="118"/>
    </location>
</feature>
<organism evidence="2 3">
    <name type="scientific">Blomia tropicalis</name>
    <name type="common">Mite</name>
    <dbReference type="NCBI Taxonomy" id="40697"/>
    <lineage>
        <taxon>Eukaryota</taxon>
        <taxon>Metazoa</taxon>
        <taxon>Ecdysozoa</taxon>
        <taxon>Arthropoda</taxon>
        <taxon>Chelicerata</taxon>
        <taxon>Arachnida</taxon>
        <taxon>Acari</taxon>
        <taxon>Acariformes</taxon>
        <taxon>Sarcoptiformes</taxon>
        <taxon>Astigmata</taxon>
        <taxon>Glycyphagoidea</taxon>
        <taxon>Echimyopodidae</taxon>
        <taxon>Blomia</taxon>
    </lineage>
</organism>
<feature type="non-terminal residue" evidence="2">
    <location>
        <position position="1"/>
    </location>
</feature>